<dbReference type="EMBL" id="JAHUTI010059136">
    <property type="protein sequence ID" value="MED6250647.1"/>
    <property type="molecule type" value="Genomic_DNA"/>
</dbReference>
<sequence>MFSHRLDVPTKNVPLHSGSVSSLSSNLSASLFSLLSNTFSSQAAEKVALMRTLRVGERCLGLMGSCNSSTEKLPFKQTHLLTNTNNGLHGCQFSVLHSLTPLPPFIPLSEIKDFLFKHSGSQGTGDTE</sequence>
<evidence type="ECO:0000313" key="1">
    <source>
        <dbReference type="EMBL" id="MED6250647.1"/>
    </source>
</evidence>
<name>A0ABU7BJ36_9TELE</name>
<proteinExistence type="predicted"/>
<keyword evidence="2" id="KW-1185">Reference proteome</keyword>
<gene>
    <name evidence="1" type="ORF">ATANTOWER_002699</name>
</gene>
<protein>
    <submittedName>
        <fullName evidence="1">Uncharacterized protein</fullName>
    </submittedName>
</protein>
<organism evidence="1 2">
    <name type="scientific">Ataeniobius toweri</name>
    <dbReference type="NCBI Taxonomy" id="208326"/>
    <lineage>
        <taxon>Eukaryota</taxon>
        <taxon>Metazoa</taxon>
        <taxon>Chordata</taxon>
        <taxon>Craniata</taxon>
        <taxon>Vertebrata</taxon>
        <taxon>Euteleostomi</taxon>
        <taxon>Actinopterygii</taxon>
        <taxon>Neopterygii</taxon>
        <taxon>Teleostei</taxon>
        <taxon>Neoteleostei</taxon>
        <taxon>Acanthomorphata</taxon>
        <taxon>Ovalentaria</taxon>
        <taxon>Atherinomorphae</taxon>
        <taxon>Cyprinodontiformes</taxon>
        <taxon>Goodeidae</taxon>
        <taxon>Ataeniobius</taxon>
    </lineage>
</organism>
<comment type="caution">
    <text evidence="1">The sequence shown here is derived from an EMBL/GenBank/DDBJ whole genome shotgun (WGS) entry which is preliminary data.</text>
</comment>
<reference evidence="1 2" key="1">
    <citation type="submission" date="2021-07" db="EMBL/GenBank/DDBJ databases">
        <authorList>
            <person name="Palmer J.M."/>
        </authorList>
    </citation>
    <scope>NUCLEOTIDE SEQUENCE [LARGE SCALE GENOMIC DNA]</scope>
    <source>
        <strain evidence="1 2">AT_MEX2019</strain>
        <tissue evidence="1">Muscle</tissue>
    </source>
</reference>
<accession>A0ABU7BJ36</accession>
<evidence type="ECO:0000313" key="2">
    <source>
        <dbReference type="Proteomes" id="UP001345963"/>
    </source>
</evidence>
<dbReference type="Proteomes" id="UP001345963">
    <property type="component" value="Unassembled WGS sequence"/>
</dbReference>